<name>A0ACC0PSQ3_RHOML</name>
<accession>A0ACC0PSQ3</accession>
<evidence type="ECO:0000313" key="1">
    <source>
        <dbReference type="EMBL" id="KAI8568525.1"/>
    </source>
</evidence>
<dbReference type="Proteomes" id="UP001062846">
    <property type="component" value="Chromosome 2"/>
</dbReference>
<reference evidence="1" key="1">
    <citation type="submission" date="2022-02" db="EMBL/GenBank/DDBJ databases">
        <title>Plant Genome Project.</title>
        <authorList>
            <person name="Zhang R.-G."/>
        </authorList>
    </citation>
    <scope>NUCLEOTIDE SEQUENCE</scope>
    <source>
        <strain evidence="1">AT1</strain>
    </source>
</reference>
<sequence>MPLWKKAAKCNRISKLVSDHIHSPHKRGGSLVVETGFPTSLVDLFVKNRDRLKKPSKKMKKSDQESIPIPNSPLVSPVSKNSELGLPSVHVNLASEKVNLGSSDRFGNEIVEIEERGLVVDGGGGGGGGDGGEVVAANSVLVAILKTFLVVILALGTKQFVVGITMSAFLLLFMEYAGKHLGWLLKPCLDSQKSLVERVVCLYGIKGAKLVVKEDKGLKASVSDDRFQEIQLVRSNSNFGGSCVIEDHKVNNPFQEIQIKQPSPDLVPSTREIQSVGYEFDLQSGKENWVHEEIGKKKEVREKHGASNSYFVDLKCQKSQKEKVKKKEVKEQDEVSTCDVVDLKSYRSRSGKIRSKIKKLVSNKLSGSKKNRMSSKNEASSSTGDDVVAVMNEAKELLEEDEQLRGLEYMYVYDNKSTSFSSRRNWDRVDFVTSCSSSELSQVEMEDTVMRQDIGPKTERNSGYFTVIVIVLVGLVWGRVFALAFTLSWYLLLKSAGTLLRKFIKGCPDEVSIS</sequence>
<comment type="caution">
    <text evidence="1">The sequence shown here is derived from an EMBL/GenBank/DDBJ whole genome shotgun (WGS) entry which is preliminary data.</text>
</comment>
<proteinExistence type="predicted"/>
<organism evidence="1 2">
    <name type="scientific">Rhododendron molle</name>
    <name type="common">Chinese azalea</name>
    <name type="synonym">Azalea mollis</name>
    <dbReference type="NCBI Taxonomy" id="49168"/>
    <lineage>
        <taxon>Eukaryota</taxon>
        <taxon>Viridiplantae</taxon>
        <taxon>Streptophyta</taxon>
        <taxon>Embryophyta</taxon>
        <taxon>Tracheophyta</taxon>
        <taxon>Spermatophyta</taxon>
        <taxon>Magnoliopsida</taxon>
        <taxon>eudicotyledons</taxon>
        <taxon>Gunneridae</taxon>
        <taxon>Pentapetalae</taxon>
        <taxon>asterids</taxon>
        <taxon>Ericales</taxon>
        <taxon>Ericaceae</taxon>
        <taxon>Ericoideae</taxon>
        <taxon>Rhodoreae</taxon>
        <taxon>Rhododendron</taxon>
    </lineage>
</organism>
<dbReference type="EMBL" id="CM046389">
    <property type="protein sequence ID" value="KAI8568525.1"/>
    <property type="molecule type" value="Genomic_DNA"/>
</dbReference>
<gene>
    <name evidence="1" type="ORF">RHMOL_Rhmol02G0207500</name>
</gene>
<evidence type="ECO:0000313" key="2">
    <source>
        <dbReference type="Proteomes" id="UP001062846"/>
    </source>
</evidence>
<protein>
    <submittedName>
        <fullName evidence="1">Uncharacterized protein</fullName>
    </submittedName>
</protein>
<keyword evidence="2" id="KW-1185">Reference proteome</keyword>